<accession>A0ABR4AID1</accession>
<organism evidence="4 5">
    <name type="scientific">Stereocaulon virgatum</name>
    <dbReference type="NCBI Taxonomy" id="373712"/>
    <lineage>
        <taxon>Eukaryota</taxon>
        <taxon>Fungi</taxon>
        <taxon>Dikarya</taxon>
        <taxon>Ascomycota</taxon>
        <taxon>Pezizomycotina</taxon>
        <taxon>Lecanoromycetes</taxon>
        <taxon>OSLEUM clade</taxon>
        <taxon>Lecanoromycetidae</taxon>
        <taxon>Lecanorales</taxon>
        <taxon>Lecanorineae</taxon>
        <taxon>Stereocaulaceae</taxon>
        <taxon>Stereocaulon</taxon>
    </lineage>
</organism>
<evidence type="ECO:0008006" key="6">
    <source>
        <dbReference type="Google" id="ProtNLM"/>
    </source>
</evidence>
<keyword evidence="2" id="KW-0472">Membrane</keyword>
<keyword evidence="2" id="KW-0812">Transmembrane</keyword>
<gene>
    <name evidence="4" type="ORF">N7G274_002272</name>
</gene>
<protein>
    <recommendedName>
        <fullName evidence="6">Extracellular membrane protein CFEM domain-containing protein</fullName>
    </recommendedName>
</protein>
<feature type="transmembrane region" description="Helical" evidence="2">
    <location>
        <begin position="205"/>
        <end position="226"/>
    </location>
</feature>
<dbReference type="Proteomes" id="UP001590950">
    <property type="component" value="Unassembled WGS sequence"/>
</dbReference>
<keyword evidence="2" id="KW-1133">Transmembrane helix</keyword>
<feature type="compositionally biased region" description="Low complexity" evidence="1">
    <location>
        <begin position="172"/>
        <end position="188"/>
    </location>
</feature>
<evidence type="ECO:0000313" key="4">
    <source>
        <dbReference type="EMBL" id="KAL2045190.1"/>
    </source>
</evidence>
<sequence>MHPTILNLPLLLLLIHRAHSYVDPSCTTLTDYINACEVLTPSFTQLALPAQATCFCYDPLGNYAPDSFDQAALGCYEWALASATTLAADISSGGLVGLCTDAIAAAAPSSTVADVTRVGGGGATFATNSAAPTNVVIAPAGSNLNSPVATQTGATTRNNGQVGGGGGSVTRAPATTAGPAPTAAGNSPNPSPSQVAIRTSSEGTLWSIPTYLSAVAILISVLAFAWA</sequence>
<feature type="region of interest" description="Disordered" evidence="1">
    <location>
        <begin position="147"/>
        <end position="196"/>
    </location>
</feature>
<evidence type="ECO:0000313" key="5">
    <source>
        <dbReference type="Proteomes" id="UP001590950"/>
    </source>
</evidence>
<name>A0ABR4AID1_9LECA</name>
<feature type="signal peptide" evidence="3">
    <location>
        <begin position="1"/>
        <end position="20"/>
    </location>
</feature>
<evidence type="ECO:0000256" key="2">
    <source>
        <dbReference type="SAM" id="Phobius"/>
    </source>
</evidence>
<proteinExistence type="predicted"/>
<keyword evidence="5" id="KW-1185">Reference proteome</keyword>
<feature type="compositionally biased region" description="Polar residues" evidence="1">
    <location>
        <begin position="147"/>
        <end position="160"/>
    </location>
</feature>
<evidence type="ECO:0000256" key="1">
    <source>
        <dbReference type="SAM" id="MobiDB-lite"/>
    </source>
</evidence>
<feature type="chain" id="PRO_5046112334" description="Extracellular membrane protein CFEM domain-containing protein" evidence="3">
    <location>
        <begin position="21"/>
        <end position="227"/>
    </location>
</feature>
<comment type="caution">
    <text evidence="4">The sequence shown here is derived from an EMBL/GenBank/DDBJ whole genome shotgun (WGS) entry which is preliminary data.</text>
</comment>
<reference evidence="4 5" key="1">
    <citation type="submission" date="2024-09" db="EMBL/GenBank/DDBJ databases">
        <title>Rethinking Asexuality: The Enigmatic Case of Functional Sexual Genes in Lepraria (Stereocaulaceae).</title>
        <authorList>
            <person name="Doellman M."/>
            <person name="Sun Y."/>
            <person name="Barcenas-Pena A."/>
            <person name="Lumbsch H.T."/>
            <person name="Grewe F."/>
        </authorList>
    </citation>
    <scope>NUCLEOTIDE SEQUENCE [LARGE SCALE GENOMIC DNA]</scope>
    <source>
        <strain evidence="4 5">Mercado 3170</strain>
    </source>
</reference>
<dbReference type="EMBL" id="JBEFKJ010000007">
    <property type="protein sequence ID" value="KAL2045190.1"/>
    <property type="molecule type" value="Genomic_DNA"/>
</dbReference>
<keyword evidence="3" id="KW-0732">Signal</keyword>
<evidence type="ECO:0000256" key="3">
    <source>
        <dbReference type="SAM" id="SignalP"/>
    </source>
</evidence>